<dbReference type="InterPro" id="IPR011044">
    <property type="entry name" value="Quino_amine_DH_bsu"/>
</dbReference>
<dbReference type="Proteomes" id="UP000198790">
    <property type="component" value="Unassembled WGS sequence"/>
</dbReference>
<dbReference type="OrthoDB" id="828031at2"/>
<evidence type="ECO:0000313" key="3">
    <source>
        <dbReference type="Proteomes" id="UP000198790"/>
    </source>
</evidence>
<sequence length="362" mass="41845">MKSTFYMLFLLVLLSSCRNTDAPPIFMGNQPRLIEFEKSVELVGELLPIEVFAADNIFIVDTFMVFTTPALDTLYYAVSTKDYNWVKSFIAKGEGPNEFENILMPLSAATKNSDLLISFYHKARQGIFHYNLTQSFLQGKDLFQDTIPLGELTEIYRAYQIDEEQAFVDNMDFININQHYSIYNWKDKKIVRNDKTLTSSLKDHGDTYLLATYTIFSKPELKYAGAMMFADQLNIYDLDNPEKSFAISVSKKTTSLIDASRTLMPFKQEYYADLKESNNFLFGLYANFSRKKWATGDSPAVIHVIDWEGNPIIKLTTQEKLMKFDVDPENNMLYGLTEKQEVYRYDLNQIPELISTEKTTIR</sequence>
<organism evidence="2 3">
    <name type="scientific">Algoriphagus aquimarinus</name>
    <dbReference type="NCBI Taxonomy" id="237018"/>
    <lineage>
        <taxon>Bacteria</taxon>
        <taxon>Pseudomonadati</taxon>
        <taxon>Bacteroidota</taxon>
        <taxon>Cytophagia</taxon>
        <taxon>Cytophagales</taxon>
        <taxon>Cyclobacteriaceae</taxon>
        <taxon>Algoriphagus</taxon>
    </lineage>
</organism>
<reference evidence="2 3" key="1">
    <citation type="submission" date="2016-10" db="EMBL/GenBank/DDBJ databases">
        <authorList>
            <person name="de Groot N.N."/>
        </authorList>
    </citation>
    <scope>NUCLEOTIDE SEQUENCE [LARGE SCALE GENOMIC DNA]</scope>
    <source>
        <strain evidence="2 3">DSM 23399</strain>
    </source>
</reference>
<evidence type="ECO:0000256" key="1">
    <source>
        <dbReference type="SAM" id="SignalP"/>
    </source>
</evidence>
<accession>A0A1I0ZL25</accession>
<keyword evidence="1" id="KW-0732">Signal</keyword>
<dbReference type="SUPFAM" id="SSF50969">
    <property type="entry name" value="YVTN repeat-like/Quinoprotein amine dehydrogenase"/>
    <property type="match status" value="1"/>
</dbReference>
<proteinExistence type="predicted"/>
<feature type="signal peptide" evidence="1">
    <location>
        <begin position="1"/>
        <end position="22"/>
    </location>
</feature>
<dbReference type="RefSeq" id="WP_092896691.1">
    <property type="nucleotide sequence ID" value="NZ_FOKK01000006.1"/>
</dbReference>
<protein>
    <recommendedName>
        <fullName evidence="4">TolB-like 6-blade propeller-like</fullName>
    </recommendedName>
</protein>
<dbReference type="PROSITE" id="PS51257">
    <property type="entry name" value="PROKAR_LIPOPROTEIN"/>
    <property type="match status" value="1"/>
</dbReference>
<dbReference type="AlphaFoldDB" id="A0A1I0ZL25"/>
<gene>
    <name evidence="2" type="ORF">SAMN04489723_10680</name>
</gene>
<feature type="chain" id="PRO_5011766978" description="TolB-like 6-blade propeller-like" evidence="1">
    <location>
        <begin position="23"/>
        <end position="362"/>
    </location>
</feature>
<name>A0A1I0ZL25_9BACT</name>
<dbReference type="EMBL" id="FOKK01000006">
    <property type="protein sequence ID" value="SFB24913.1"/>
    <property type="molecule type" value="Genomic_DNA"/>
</dbReference>
<dbReference type="STRING" id="237018.SAMN04489723_10680"/>
<evidence type="ECO:0008006" key="4">
    <source>
        <dbReference type="Google" id="ProtNLM"/>
    </source>
</evidence>
<keyword evidence="3" id="KW-1185">Reference proteome</keyword>
<evidence type="ECO:0000313" key="2">
    <source>
        <dbReference type="EMBL" id="SFB24913.1"/>
    </source>
</evidence>